<feature type="transmembrane region" description="Helical" evidence="6">
    <location>
        <begin position="425"/>
        <end position="446"/>
    </location>
</feature>
<evidence type="ECO:0000313" key="9">
    <source>
        <dbReference type="Proteomes" id="UP001448207"/>
    </source>
</evidence>
<reference evidence="8 9" key="1">
    <citation type="submission" date="2024-04" db="EMBL/GenBank/DDBJ databases">
        <title>Symmetric and asymmetric DNA N6-adenine methylation regulates different biological responses in Mucorales.</title>
        <authorList>
            <consortium name="Lawrence Berkeley National Laboratory"/>
            <person name="Lax C."/>
            <person name="Mondo S.J."/>
            <person name="Osorio-Concepcion M."/>
            <person name="Muszewska A."/>
            <person name="Corrochano-Luque M."/>
            <person name="Gutierrez G."/>
            <person name="Riley R."/>
            <person name="Lipzen A."/>
            <person name="Guo J."/>
            <person name="Hundley H."/>
            <person name="Amirebrahimi M."/>
            <person name="Ng V."/>
            <person name="Lorenzo-Gutierrez D."/>
            <person name="Binder U."/>
            <person name="Yang J."/>
            <person name="Song Y."/>
            <person name="Canovas D."/>
            <person name="Navarro E."/>
            <person name="Freitag M."/>
            <person name="Gabaldon T."/>
            <person name="Grigoriev I.V."/>
            <person name="Corrochano L.M."/>
            <person name="Nicolas F.E."/>
            <person name="Garre V."/>
        </authorList>
    </citation>
    <scope>NUCLEOTIDE SEQUENCE [LARGE SCALE GENOMIC DNA]</scope>
    <source>
        <strain evidence="8 9">L51</strain>
    </source>
</reference>
<comment type="subcellular location">
    <subcellularLocation>
        <location evidence="1">Membrane</location>
        <topology evidence="1">Multi-pass membrane protein</topology>
    </subcellularLocation>
</comment>
<organism evidence="8 9">
    <name type="scientific">Phycomyces blakesleeanus</name>
    <dbReference type="NCBI Taxonomy" id="4837"/>
    <lineage>
        <taxon>Eukaryota</taxon>
        <taxon>Fungi</taxon>
        <taxon>Fungi incertae sedis</taxon>
        <taxon>Mucoromycota</taxon>
        <taxon>Mucoromycotina</taxon>
        <taxon>Mucoromycetes</taxon>
        <taxon>Mucorales</taxon>
        <taxon>Phycomycetaceae</taxon>
        <taxon>Phycomyces</taxon>
    </lineage>
</organism>
<feature type="compositionally biased region" description="Basic and acidic residues" evidence="5">
    <location>
        <begin position="44"/>
        <end position="58"/>
    </location>
</feature>
<evidence type="ECO:0000256" key="5">
    <source>
        <dbReference type="SAM" id="MobiDB-lite"/>
    </source>
</evidence>
<protein>
    <submittedName>
        <fullName evidence="8">Major facilitator superfamily domain-containing protein</fullName>
    </submittedName>
</protein>
<dbReference type="SUPFAM" id="SSF103473">
    <property type="entry name" value="MFS general substrate transporter"/>
    <property type="match status" value="1"/>
</dbReference>
<feature type="transmembrane region" description="Helical" evidence="6">
    <location>
        <begin position="452"/>
        <end position="475"/>
    </location>
</feature>
<feature type="transmembrane region" description="Helical" evidence="6">
    <location>
        <begin position="279"/>
        <end position="297"/>
    </location>
</feature>
<feature type="transmembrane region" description="Helical" evidence="6">
    <location>
        <begin position="157"/>
        <end position="177"/>
    </location>
</feature>
<feature type="transmembrane region" description="Helical" evidence="6">
    <location>
        <begin position="248"/>
        <end position="267"/>
    </location>
</feature>
<feature type="transmembrane region" description="Helical" evidence="6">
    <location>
        <begin position="121"/>
        <end position="145"/>
    </location>
</feature>
<evidence type="ECO:0000256" key="3">
    <source>
        <dbReference type="ARBA" id="ARBA00022989"/>
    </source>
</evidence>
<dbReference type="Pfam" id="PF07690">
    <property type="entry name" value="MFS_1"/>
    <property type="match status" value="1"/>
</dbReference>
<dbReference type="InterPro" id="IPR020846">
    <property type="entry name" value="MFS_dom"/>
</dbReference>
<dbReference type="EMBL" id="JBCLYO010000022">
    <property type="protein sequence ID" value="KAL0079248.1"/>
    <property type="molecule type" value="Genomic_DNA"/>
</dbReference>
<dbReference type="InterPro" id="IPR036259">
    <property type="entry name" value="MFS_trans_sf"/>
</dbReference>
<dbReference type="PROSITE" id="PS50850">
    <property type="entry name" value="MFS"/>
    <property type="match status" value="1"/>
</dbReference>
<dbReference type="Gene3D" id="1.20.1720.10">
    <property type="entry name" value="Multidrug resistance protein D"/>
    <property type="match status" value="1"/>
</dbReference>
<evidence type="ECO:0000313" key="8">
    <source>
        <dbReference type="EMBL" id="KAL0079248.1"/>
    </source>
</evidence>
<feature type="domain" description="Major facilitator superfamily (MFS) profile" evidence="7">
    <location>
        <begin position="123"/>
        <end position="544"/>
    </location>
</feature>
<keyword evidence="9" id="KW-1185">Reference proteome</keyword>
<name>A0ABR3ART0_PHYBL</name>
<feature type="transmembrane region" description="Helical" evidence="6">
    <location>
        <begin position="189"/>
        <end position="208"/>
    </location>
</feature>
<sequence length="553" mass="61394">MKPLSRHTTNDSSKSYLERELVISLDDGGPMVGATMMALEMDHEDTRTLEGDKRRSQDESTIENHTTKYDTQYTTDKQIDDSASSVHSANVTLSNRPWYEFWKVKQETHTDPRNFSPFKKYLILLIVSLAGSTSPISTTVYYPALVTMQHYFNTTDTLMNASLSIFTFFTAFFPLIWASFGDVFGRRRIYLVSFLIAVVGSVCCAVSVNITMFIVFRGFSAIGSSSVMSMGAGTLADIFEPHERGKAFAWYTCGPLLGPALGPIIGGYLNQGLGWRSNFWFLSIFSCCIWITMFFFFPETWRPAPAPGAETSPVPGTENNNGSVKKKTKRLVNPLSALRLLLFPNITLAVSFVGVLFLVFYLLNTNFTRTYTIQYNLNSGIVGICYLPLAFGAMIGGISGGRISDRLYNKRVVQANGESTPEMRLGGPLFYIAIVLQMFAFTGYGWCVEKNLHFAYGLAFQFLVGVTIMFPNVVLSAYMVDCFRKKGASVTACNNFVRYCMAGVGSLIASDIVNAMGNGILFTVCGVALFLASGLILIIIRYAKKWQKLRECV</sequence>
<comment type="caution">
    <text evidence="8">The sequence shown here is derived from an EMBL/GenBank/DDBJ whole genome shotgun (WGS) entry which is preliminary data.</text>
</comment>
<feature type="region of interest" description="Disordered" evidence="5">
    <location>
        <begin position="44"/>
        <end position="68"/>
    </location>
</feature>
<gene>
    <name evidence="8" type="ORF">J3Q64DRAFT_1761778</name>
</gene>
<feature type="transmembrane region" description="Helical" evidence="6">
    <location>
        <begin position="381"/>
        <end position="404"/>
    </location>
</feature>
<keyword evidence="4 6" id="KW-0472">Membrane</keyword>
<evidence type="ECO:0000256" key="4">
    <source>
        <dbReference type="ARBA" id="ARBA00023136"/>
    </source>
</evidence>
<keyword evidence="3 6" id="KW-1133">Transmembrane helix</keyword>
<evidence type="ECO:0000256" key="2">
    <source>
        <dbReference type="ARBA" id="ARBA00022692"/>
    </source>
</evidence>
<dbReference type="PANTHER" id="PTHR23502">
    <property type="entry name" value="MAJOR FACILITATOR SUPERFAMILY"/>
    <property type="match status" value="1"/>
</dbReference>
<accession>A0ABR3ART0</accession>
<dbReference type="PANTHER" id="PTHR23502:SF21">
    <property type="entry name" value="DITYROSINE TRANSPORTER 1"/>
    <property type="match status" value="1"/>
</dbReference>
<evidence type="ECO:0000256" key="6">
    <source>
        <dbReference type="SAM" id="Phobius"/>
    </source>
</evidence>
<keyword evidence="2 6" id="KW-0812">Transmembrane</keyword>
<proteinExistence type="predicted"/>
<feature type="transmembrane region" description="Helical" evidence="6">
    <location>
        <begin position="337"/>
        <end position="361"/>
    </location>
</feature>
<dbReference type="Proteomes" id="UP001448207">
    <property type="component" value="Unassembled WGS sequence"/>
</dbReference>
<evidence type="ECO:0000256" key="1">
    <source>
        <dbReference type="ARBA" id="ARBA00004141"/>
    </source>
</evidence>
<feature type="transmembrane region" description="Helical" evidence="6">
    <location>
        <begin position="519"/>
        <end position="540"/>
    </location>
</feature>
<evidence type="ECO:0000259" key="7">
    <source>
        <dbReference type="PROSITE" id="PS50850"/>
    </source>
</evidence>
<dbReference type="InterPro" id="IPR011701">
    <property type="entry name" value="MFS"/>
</dbReference>
<dbReference type="CDD" id="cd17323">
    <property type="entry name" value="MFS_Tpo1_MDR_like"/>
    <property type="match status" value="1"/>
</dbReference>